<name>A0A812ITM6_SYMPI</name>
<dbReference type="GO" id="GO:0008330">
    <property type="term" value="F:protein tyrosine/threonine phosphatase activity"/>
    <property type="evidence" value="ECO:0007669"/>
    <property type="project" value="TreeGrafter"/>
</dbReference>
<dbReference type="GO" id="GO:0043409">
    <property type="term" value="P:negative regulation of MAPK cascade"/>
    <property type="evidence" value="ECO:0007669"/>
    <property type="project" value="TreeGrafter"/>
</dbReference>
<comment type="caution">
    <text evidence="6">The sequence shown here is derived from an EMBL/GenBank/DDBJ whole genome shotgun (WGS) entry which is preliminary data.</text>
</comment>
<dbReference type="PANTHER" id="PTHR10159">
    <property type="entry name" value="DUAL SPECIFICITY PROTEIN PHOSPHATASE"/>
    <property type="match status" value="1"/>
</dbReference>
<dbReference type="GO" id="GO:0017017">
    <property type="term" value="F:MAP kinase tyrosine/serine/threonine phosphatase activity"/>
    <property type="evidence" value="ECO:0007669"/>
    <property type="project" value="TreeGrafter"/>
</dbReference>
<dbReference type="EMBL" id="CAJNIZ010000403">
    <property type="protein sequence ID" value="CAE7161178.1"/>
    <property type="molecule type" value="Genomic_DNA"/>
</dbReference>
<dbReference type="Proteomes" id="UP000649617">
    <property type="component" value="Unassembled WGS sequence"/>
</dbReference>
<evidence type="ECO:0000259" key="5">
    <source>
        <dbReference type="PROSITE" id="PS50056"/>
    </source>
</evidence>
<dbReference type="GO" id="GO:0005737">
    <property type="term" value="C:cytoplasm"/>
    <property type="evidence" value="ECO:0007669"/>
    <property type="project" value="TreeGrafter"/>
</dbReference>
<dbReference type="SMART" id="SM00195">
    <property type="entry name" value="DSPc"/>
    <property type="match status" value="1"/>
</dbReference>
<dbReference type="Gene3D" id="3.90.190.10">
    <property type="entry name" value="Protein tyrosine phosphatase superfamily"/>
    <property type="match status" value="1"/>
</dbReference>
<dbReference type="PANTHER" id="PTHR10159:SF532">
    <property type="entry name" value="SPECIFICITY PROTEIN PHOSPHATASE, PUTATIVE-RELATED"/>
    <property type="match status" value="1"/>
</dbReference>
<proteinExistence type="inferred from homology"/>
<feature type="non-terminal residue" evidence="6">
    <location>
        <position position="1"/>
    </location>
</feature>
<sequence length="161" mass="17773">MAVVGAGTKLFLSNWGVASDPHTYNALGIKYVVNCSMELPFVDEIVETQCASPSRPLDPDLEGPLMQQPIHAELRVKLTGRLRVPVQDGTDQRICDYFLQSVQFLQQAVDSESGHILIHCKHGQSRSATVMAAFMLHMTRRAGAPKSTEEVLAELKACRPR</sequence>
<dbReference type="EC" id="3.1.3.48" evidence="2"/>
<dbReference type="OrthoDB" id="10252009at2759"/>
<dbReference type="Pfam" id="PF00782">
    <property type="entry name" value="DSPc"/>
    <property type="match status" value="1"/>
</dbReference>
<evidence type="ECO:0000256" key="3">
    <source>
        <dbReference type="ARBA" id="ARBA00022801"/>
    </source>
</evidence>
<dbReference type="InterPro" id="IPR016130">
    <property type="entry name" value="Tyr_Pase_AS"/>
</dbReference>
<protein>
    <recommendedName>
        <fullName evidence="2">protein-tyrosine-phosphatase</fullName>
        <ecNumber evidence="2">3.1.3.48</ecNumber>
    </recommendedName>
</protein>
<evidence type="ECO:0000313" key="7">
    <source>
        <dbReference type="Proteomes" id="UP000649617"/>
    </source>
</evidence>
<evidence type="ECO:0000256" key="2">
    <source>
        <dbReference type="ARBA" id="ARBA00013064"/>
    </source>
</evidence>
<evidence type="ECO:0000256" key="1">
    <source>
        <dbReference type="ARBA" id="ARBA00008601"/>
    </source>
</evidence>
<dbReference type="PROSITE" id="PS50056">
    <property type="entry name" value="TYR_PHOSPHATASE_2"/>
    <property type="match status" value="1"/>
</dbReference>
<dbReference type="PROSITE" id="PS00383">
    <property type="entry name" value="TYR_PHOSPHATASE_1"/>
    <property type="match status" value="1"/>
</dbReference>
<dbReference type="CDD" id="cd14498">
    <property type="entry name" value="DSP"/>
    <property type="match status" value="1"/>
</dbReference>
<dbReference type="InterPro" id="IPR000340">
    <property type="entry name" value="Dual-sp_phosphatase_cat-dom"/>
</dbReference>
<dbReference type="AlphaFoldDB" id="A0A812ITM6"/>
<organism evidence="6 7">
    <name type="scientific">Symbiodinium pilosum</name>
    <name type="common">Dinoflagellate</name>
    <dbReference type="NCBI Taxonomy" id="2952"/>
    <lineage>
        <taxon>Eukaryota</taxon>
        <taxon>Sar</taxon>
        <taxon>Alveolata</taxon>
        <taxon>Dinophyceae</taxon>
        <taxon>Suessiales</taxon>
        <taxon>Symbiodiniaceae</taxon>
        <taxon>Symbiodinium</taxon>
    </lineage>
</organism>
<evidence type="ECO:0000256" key="4">
    <source>
        <dbReference type="ARBA" id="ARBA00022912"/>
    </source>
</evidence>
<dbReference type="InterPro" id="IPR029021">
    <property type="entry name" value="Prot-tyrosine_phosphatase-like"/>
</dbReference>
<dbReference type="GO" id="GO:0033550">
    <property type="term" value="F:MAP kinase tyrosine phosphatase activity"/>
    <property type="evidence" value="ECO:0007669"/>
    <property type="project" value="TreeGrafter"/>
</dbReference>
<feature type="domain" description="Tyrosine specific protein phosphatases" evidence="5">
    <location>
        <begin position="96"/>
        <end position="161"/>
    </location>
</feature>
<dbReference type="InterPro" id="IPR020422">
    <property type="entry name" value="TYR_PHOSPHATASE_DUAL_dom"/>
</dbReference>
<accession>A0A812ITM6</accession>
<gene>
    <name evidence="6" type="primary">yvh1</name>
    <name evidence="6" type="ORF">SPIL2461_LOCUS514</name>
</gene>
<dbReference type="InterPro" id="IPR000387">
    <property type="entry name" value="Tyr_Pase_dom"/>
</dbReference>
<reference evidence="6" key="1">
    <citation type="submission" date="2021-02" db="EMBL/GenBank/DDBJ databases">
        <authorList>
            <person name="Dougan E. K."/>
            <person name="Rhodes N."/>
            <person name="Thang M."/>
            <person name="Chan C."/>
        </authorList>
    </citation>
    <scope>NUCLEOTIDE SEQUENCE</scope>
</reference>
<keyword evidence="7" id="KW-1185">Reference proteome</keyword>
<keyword evidence="3" id="KW-0378">Hydrolase</keyword>
<evidence type="ECO:0000313" key="6">
    <source>
        <dbReference type="EMBL" id="CAE7161178.1"/>
    </source>
</evidence>
<dbReference type="SUPFAM" id="SSF52799">
    <property type="entry name" value="(Phosphotyrosine protein) phosphatases II"/>
    <property type="match status" value="1"/>
</dbReference>
<comment type="similarity">
    <text evidence="1">Belongs to the protein-tyrosine phosphatase family. Non-receptor class dual specificity subfamily.</text>
</comment>
<keyword evidence="4" id="KW-0904">Protein phosphatase</keyword>